<dbReference type="AlphaFoldDB" id="A0A918V3D7"/>
<gene>
    <name evidence="2" type="ORF">GCM10010371_25280</name>
</gene>
<proteinExistence type="predicted"/>
<dbReference type="SUPFAM" id="SSF81296">
    <property type="entry name" value="E set domains"/>
    <property type="match status" value="1"/>
</dbReference>
<dbReference type="InterPro" id="IPR014756">
    <property type="entry name" value="Ig_E-set"/>
</dbReference>
<evidence type="ECO:0008006" key="4">
    <source>
        <dbReference type="Google" id="ProtNLM"/>
    </source>
</evidence>
<evidence type="ECO:0000256" key="1">
    <source>
        <dbReference type="SAM" id="MobiDB-lite"/>
    </source>
</evidence>
<organism evidence="2 3">
    <name type="scientific">Streptomyces subrutilus</name>
    <dbReference type="NCBI Taxonomy" id="36818"/>
    <lineage>
        <taxon>Bacteria</taxon>
        <taxon>Bacillati</taxon>
        <taxon>Actinomycetota</taxon>
        <taxon>Actinomycetes</taxon>
        <taxon>Kitasatosporales</taxon>
        <taxon>Streptomycetaceae</taxon>
        <taxon>Streptomyces</taxon>
    </lineage>
</organism>
<feature type="region of interest" description="Disordered" evidence="1">
    <location>
        <begin position="1"/>
        <end position="33"/>
    </location>
</feature>
<evidence type="ECO:0000313" key="2">
    <source>
        <dbReference type="EMBL" id="GGZ64582.1"/>
    </source>
</evidence>
<name>A0A918V3D7_9ACTN</name>
<comment type="caution">
    <text evidence="2">The sequence shown here is derived from an EMBL/GenBank/DDBJ whole genome shotgun (WGS) entry which is preliminary data.</text>
</comment>
<accession>A0A918V3D7</accession>
<dbReference type="Gene3D" id="2.60.40.650">
    <property type="match status" value="1"/>
</dbReference>
<reference evidence="2" key="2">
    <citation type="submission" date="2020-09" db="EMBL/GenBank/DDBJ databases">
        <authorList>
            <person name="Sun Q."/>
            <person name="Ohkuma M."/>
        </authorList>
    </citation>
    <scope>NUCLEOTIDE SEQUENCE</scope>
    <source>
        <strain evidence="2">JCM 4834</strain>
    </source>
</reference>
<evidence type="ECO:0000313" key="3">
    <source>
        <dbReference type="Proteomes" id="UP000634660"/>
    </source>
</evidence>
<protein>
    <recommendedName>
        <fullName evidence="4">Molybdopterin-binding oxidoreductase</fullName>
    </recommendedName>
</protein>
<dbReference type="Proteomes" id="UP000634660">
    <property type="component" value="Unassembled WGS sequence"/>
</dbReference>
<reference evidence="2" key="1">
    <citation type="journal article" date="2014" name="Int. J. Syst. Evol. Microbiol.">
        <title>Complete genome sequence of Corynebacterium casei LMG S-19264T (=DSM 44701T), isolated from a smear-ripened cheese.</title>
        <authorList>
            <consortium name="US DOE Joint Genome Institute (JGI-PGF)"/>
            <person name="Walter F."/>
            <person name="Albersmeier A."/>
            <person name="Kalinowski J."/>
            <person name="Ruckert C."/>
        </authorList>
    </citation>
    <scope>NUCLEOTIDE SEQUENCE</scope>
    <source>
        <strain evidence="2">JCM 4834</strain>
    </source>
</reference>
<sequence length="126" mass="13413">MTPTGSSGAGPAGAPVKTEARIDTPQPFARPAPGTVTVAGVAWAQHRGIRRVEVRTDDGPWHDADLAVQDTRDTWRQWSRPWKTTPGGHTLAVRATDGTGRVQTERRTGTIPDGASGWHSVLVTVG</sequence>
<dbReference type="EMBL" id="BMVX01000008">
    <property type="protein sequence ID" value="GGZ64582.1"/>
    <property type="molecule type" value="Genomic_DNA"/>
</dbReference>